<evidence type="ECO:0000259" key="1">
    <source>
        <dbReference type="Pfam" id="PF04149"/>
    </source>
</evidence>
<keyword evidence="3" id="KW-1185">Reference proteome</keyword>
<dbReference type="InterPro" id="IPR007278">
    <property type="entry name" value="DUF397"/>
</dbReference>
<dbReference type="Proteomes" id="UP000295444">
    <property type="component" value="Unassembled WGS sequence"/>
</dbReference>
<evidence type="ECO:0000313" key="3">
    <source>
        <dbReference type="Proteomes" id="UP000295444"/>
    </source>
</evidence>
<accession>A0A4R6SH70</accession>
<comment type="caution">
    <text evidence="2">The sequence shown here is derived from an EMBL/GenBank/DDBJ whole genome shotgun (WGS) entry which is preliminary data.</text>
</comment>
<dbReference type="OrthoDB" id="3430276at2"/>
<name>A0A4R6SH70_LABRH</name>
<gene>
    <name evidence="2" type="ORF">EV186_102829</name>
</gene>
<reference evidence="2 3" key="1">
    <citation type="submission" date="2019-03" db="EMBL/GenBank/DDBJ databases">
        <title>Genomic Encyclopedia of Type Strains, Phase IV (KMG-IV): sequencing the most valuable type-strain genomes for metagenomic binning, comparative biology and taxonomic classification.</title>
        <authorList>
            <person name="Goeker M."/>
        </authorList>
    </citation>
    <scope>NUCLEOTIDE SEQUENCE [LARGE SCALE GENOMIC DNA]</scope>
    <source>
        <strain evidence="2 3">DSM 45361</strain>
    </source>
</reference>
<feature type="domain" description="DUF397" evidence="1">
    <location>
        <begin position="4"/>
        <end position="22"/>
    </location>
</feature>
<dbReference type="AlphaFoldDB" id="A0A4R6SH70"/>
<dbReference type="EMBL" id="SNXZ01000002">
    <property type="protein sequence ID" value="TDQ00963.1"/>
    <property type="molecule type" value="Genomic_DNA"/>
</dbReference>
<evidence type="ECO:0000313" key="2">
    <source>
        <dbReference type="EMBL" id="TDQ00963.1"/>
    </source>
</evidence>
<sequence>MPTASWRKSSYSGGGGGNCVEVAWRKSSYSNGGGSDCVEVAFRHLETAVRDSKNAGPELHFPVTSWHTFLHQPLSGS</sequence>
<organism evidence="2 3">
    <name type="scientific">Labedaea rhizosphaerae</name>
    <dbReference type="NCBI Taxonomy" id="598644"/>
    <lineage>
        <taxon>Bacteria</taxon>
        <taxon>Bacillati</taxon>
        <taxon>Actinomycetota</taxon>
        <taxon>Actinomycetes</taxon>
        <taxon>Pseudonocardiales</taxon>
        <taxon>Pseudonocardiaceae</taxon>
        <taxon>Labedaea</taxon>
    </lineage>
</organism>
<proteinExistence type="predicted"/>
<feature type="domain" description="DUF397" evidence="1">
    <location>
        <begin position="23"/>
        <end position="71"/>
    </location>
</feature>
<dbReference type="Pfam" id="PF04149">
    <property type="entry name" value="DUF397"/>
    <property type="match status" value="2"/>
</dbReference>
<protein>
    <submittedName>
        <fullName evidence="2">Uncharacterized protein DUF397</fullName>
    </submittedName>
</protein>